<dbReference type="EMBL" id="JAAXPC010000004">
    <property type="protein sequence ID" value="NKY01575.1"/>
    <property type="molecule type" value="Genomic_DNA"/>
</dbReference>
<dbReference type="GO" id="GO:0003700">
    <property type="term" value="F:DNA-binding transcription factor activity"/>
    <property type="evidence" value="ECO:0007669"/>
    <property type="project" value="InterPro"/>
</dbReference>
<dbReference type="InterPro" id="IPR018060">
    <property type="entry name" value="HTH_AraC"/>
</dbReference>
<dbReference type="Gene3D" id="3.40.50.880">
    <property type="match status" value="1"/>
</dbReference>
<name>A0A846WIL9_9ACTN</name>
<dbReference type="SMART" id="SM00342">
    <property type="entry name" value="HTH_ARAC"/>
    <property type="match status" value="1"/>
</dbReference>
<keyword evidence="2" id="KW-0804">Transcription</keyword>
<keyword evidence="1" id="KW-0805">Transcription regulation</keyword>
<dbReference type="SUPFAM" id="SSF46689">
    <property type="entry name" value="Homeodomain-like"/>
    <property type="match status" value="2"/>
</dbReference>
<dbReference type="InterPro" id="IPR002818">
    <property type="entry name" value="DJ-1/PfpI"/>
</dbReference>
<feature type="domain" description="HTH araC/xylS-type" evidence="3">
    <location>
        <begin position="214"/>
        <end position="312"/>
    </location>
</feature>
<evidence type="ECO:0000313" key="5">
    <source>
        <dbReference type="Proteomes" id="UP000563898"/>
    </source>
</evidence>
<reference evidence="4 5" key="1">
    <citation type="submission" date="2020-04" db="EMBL/GenBank/DDBJ databases">
        <title>MicrobeNet Type strains.</title>
        <authorList>
            <person name="Nicholson A.C."/>
        </authorList>
    </citation>
    <scope>NUCLEOTIDE SEQUENCE [LARGE SCALE GENOMIC DNA]</scope>
    <source>
        <strain evidence="4 5">ATCC BAA-14</strain>
    </source>
</reference>
<organism evidence="4 5">
    <name type="scientific">Gordonia polyisoprenivorans</name>
    <dbReference type="NCBI Taxonomy" id="84595"/>
    <lineage>
        <taxon>Bacteria</taxon>
        <taxon>Bacillati</taxon>
        <taxon>Actinomycetota</taxon>
        <taxon>Actinomycetes</taxon>
        <taxon>Mycobacteriales</taxon>
        <taxon>Gordoniaceae</taxon>
        <taxon>Gordonia</taxon>
    </lineage>
</organism>
<dbReference type="PANTHER" id="PTHR43130:SF3">
    <property type="entry name" value="HTH-TYPE TRANSCRIPTIONAL REGULATOR RV1931C"/>
    <property type="match status" value="1"/>
</dbReference>
<sequence>MRVAIHVFDGVSLFHVAAPQMVFREAAVLAPDPALWSITLWAAHSGDVELEMGQRLSGISGPEATTAADIVIVPSWPESAPEIDDVVRSALLDAHGRGAIIAGLCLGAIAVADTGLLEGRGAVTHWLGTRELERRGRCGWVDDSVLYIDHGDVITSAGTVSSVDACLHLLRRLCGADLANRVARRMVVAPHRDGGQAQYIEHPLATSESDTSVSAVLEWVIGHLDSDLSVSGLAARARMSRRSFLRHFRDATGTTPARWVTTQRVAHARTLLETTDLDIGLIAHRCGFGSEVTLRQNFVARFGVSPSVHRNQFRPG</sequence>
<dbReference type="InterPro" id="IPR029062">
    <property type="entry name" value="Class_I_gatase-like"/>
</dbReference>
<dbReference type="InterPro" id="IPR009057">
    <property type="entry name" value="Homeodomain-like_sf"/>
</dbReference>
<dbReference type="Proteomes" id="UP000563898">
    <property type="component" value="Unassembled WGS sequence"/>
</dbReference>
<dbReference type="PANTHER" id="PTHR43130">
    <property type="entry name" value="ARAC-FAMILY TRANSCRIPTIONAL REGULATOR"/>
    <property type="match status" value="1"/>
</dbReference>
<evidence type="ECO:0000259" key="3">
    <source>
        <dbReference type="PROSITE" id="PS01124"/>
    </source>
</evidence>
<gene>
    <name evidence="4" type="ORF">HGA05_08330</name>
</gene>
<evidence type="ECO:0000256" key="1">
    <source>
        <dbReference type="ARBA" id="ARBA00023015"/>
    </source>
</evidence>
<dbReference type="CDD" id="cd03137">
    <property type="entry name" value="GATase1_AraC_1"/>
    <property type="match status" value="1"/>
</dbReference>
<dbReference type="SUPFAM" id="SSF52317">
    <property type="entry name" value="Class I glutamine amidotransferase-like"/>
    <property type="match status" value="1"/>
</dbReference>
<comment type="caution">
    <text evidence="4">The sequence shown here is derived from an EMBL/GenBank/DDBJ whole genome shotgun (WGS) entry which is preliminary data.</text>
</comment>
<dbReference type="RefSeq" id="WP_006369730.1">
    <property type="nucleotide sequence ID" value="NZ_JAAXPC010000004.1"/>
</dbReference>
<dbReference type="Pfam" id="PF01965">
    <property type="entry name" value="DJ-1_PfpI"/>
    <property type="match status" value="1"/>
</dbReference>
<protein>
    <submittedName>
        <fullName evidence="4">Helix-turn-helix domain-containing protein</fullName>
    </submittedName>
</protein>
<evidence type="ECO:0000313" key="4">
    <source>
        <dbReference type="EMBL" id="NKY01575.1"/>
    </source>
</evidence>
<evidence type="ECO:0000256" key="2">
    <source>
        <dbReference type="ARBA" id="ARBA00023163"/>
    </source>
</evidence>
<dbReference type="AlphaFoldDB" id="A0A846WIL9"/>
<dbReference type="PROSITE" id="PS01124">
    <property type="entry name" value="HTH_ARAC_FAMILY_2"/>
    <property type="match status" value="1"/>
</dbReference>
<dbReference type="GO" id="GO:0043565">
    <property type="term" value="F:sequence-specific DNA binding"/>
    <property type="evidence" value="ECO:0007669"/>
    <property type="project" value="InterPro"/>
</dbReference>
<accession>A0A846WIL9</accession>
<dbReference type="Pfam" id="PF12833">
    <property type="entry name" value="HTH_18"/>
    <property type="match status" value="1"/>
</dbReference>
<proteinExistence type="predicted"/>
<dbReference type="InterPro" id="IPR052158">
    <property type="entry name" value="INH-QAR"/>
</dbReference>
<dbReference type="Gene3D" id="1.10.10.60">
    <property type="entry name" value="Homeodomain-like"/>
    <property type="match status" value="1"/>
</dbReference>